<keyword evidence="2" id="KW-0812">Transmembrane</keyword>
<name>A0A948WDG9_UNCEI</name>
<organism evidence="3 4">
    <name type="scientific">Eiseniibacteriota bacterium</name>
    <dbReference type="NCBI Taxonomy" id="2212470"/>
    <lineage>
        <taxon>Bacteria</taxon>
        <taxon>Candidatus Eiseniibacteriota</taxon>
    </lineage>
</organism>
<evidence type="ECO:0000256" key="1">
    <source>
        <dbReference type="SAM" id="MobiDB-lite"/>
    </source>
</evidence>
<feature type="compositionally biased region" description="Basic and acidic residues" evidence="1">
    <location>
        <begin position="21"/>
        <end position="32"/>
    </location>
</feature>
<dbReference type="Proteomes" id="UP000777784">
    <property type="component" value="Unassembled WGS sequence"/>
</dbReference>
<protein>
    <submittedName>
        <fullName evidence="3">Septum formation initiator family protein</fullName>
    </submittedName>
</protein>
<reference evidence="3" key="1">
    <citation type="submission" date="2021-05" db="EMBL/GenBank/DDBJ databases">
        <title>Energy efficiency and biological interactions define the core microbiome of deep oligotrophic groundwater.</title>
        <authorList>
            <person name="Mehrshad M."/>
            <person name="Lopez-Fernandez M."/>
            <person name="Bell E."/>
            <person name="Bernier-Latmani R."/>
            <person name="Bertilsson S."/>
            <person name="Dopson M."/>
        </authorList>
    </citation>
    <scope>NUCLEOTIDE SEQUENCE</scope>
    <source>
        <strain evidence="3">Modern_marine.mb.64</strain>
    </source>
</reference>
<accession>A0A948WDG9</accession>
<feature type="region of interest" description="Disordered" evidence="1">
    <location>
        <begin position="1"/>
        <end position="32"/>
    </location>
</feature>
<keyword evidence="2" id="KW-0472">Membrane</keyword>
<sequence>MTLNRTSLNPPRWRSTAAFRPPDKNRPAPEPLHHHYRQRDERRGLNWQVCLILVLFLWAGYTALAGPQGLVRLIEVKQYEKSVENEVNLLAAQLDSVKTQLHQLDTDYFLREKTARETYGMARKDELIYYESTDGAHKEVQPGRIIPQMEDQEP</sequence>
<comment type="caution">
    <text evidence="3">The sequence shown here is derived from an EMBL/GenBank/DDBJ whole genome shotgun (WGS) entry which is preliminary data.</text>
</comment>
<keyword evidence="2" id="KW-1133">Transmembrane helix</keyword>
<dbReference type="InterPro" id="IPR007060">
    <property type="entry name" value="FtsL/DivIC"/>
</dbReference>
<feature type="transmembrane region" description="Helical" evidence="2">
    <location>
        <begin position="45"/>
        <end position="64"/>
    </location>
</feature>
<proteinExistence type="predicted"/>
<dbReference type="EMBL" id="JAHJDP010000077">
    <property type="protein sequence ID" value="MBU2691853.1"/>
    <property type="molecule type" value="Genomic_DNA"/>
</dbReference>
<dbReference type="Pfam" id="PF04977">
    <property type="entry name" value="DivIC"/>
    <property type="match status" value="1"/>
</dbReference>
<gene>
    <name evidence="3" type="ORF">KJ970_13105</name>
</gene>
<dbReference type="AlphaFoldDB" id="A0A948WDG9"/>
<evidence type="ECO:0000313" key="4">
    <source>
        <dbReference type="Proteomes" id="UP000777784"/>
    </source>
</evidence>
<evidence type="ECO:0000313" key="3">
    <source>
        <dbReference type="EMBL" id="MBU2691853.1"/>
    </source>
</evidence>
<evidence type="ECO:0000256" key="2">
    <source>
        <dbReference type="SAM" id="Phobius"/>
    </source>
</evidence>